<keyword evidence="1" id="KW-0732">Signal</keyword>
<reference evidence="3" key="1">
    <citation type="journal article" date="2019" name="Int. J. Syst. Evol. Microbiol.">
        <title>The Global Catalogue of Microorganisms (GCM) 10K type strain sequencing project: providing services to taxonomists for standard genome sequencing and annotation.</title>
        <authorList>
            <consortium name="The Broad Institute Genomics Platform"/>
            <consortium name="The Broad Institute Genome Sequencing Center for Infectious Disease"/>
            <person name="Wu L."/>
            <person name="Ma J."/>
        </authorList>
    </citation>
    <scope>NUCLEOTIDE SEQUENCE [LARGE SCALE GENOMIC DNA]</scope>
    <source>
        <strain evidence="3">JCM 17130</strain>
    </source>
</reference>
<evidence type="ECO:0000256" key="1">
    <source>
        <dbReference type="SAM" id="SignalP"/>
    </source>
</evidence>
<dbReference type="RefSeq" id="WP_377303781.1">
    <property type="nucleotide sequence ID" value="NZ_JBHSMK010000004.1"/>
</dbReference>
<evidence type="ECO:0008006" key="4">
    <source>
        <dbReference type="Google" id="ProtNLM"/>
    </source>
</evidence>
<organism evidence="2 3">
    <name type="scientific">Rhodanobacter umsongensis</name>
    <dbReference type="NCBI Taxonomy" id="633153"/>
    <lineage>
        <taxon>Bacteria</taxon>
        <taxon>Pseudomonadati</taxon>
        <taxon>Pseudomonadota</taxon>
        <taxon>Gammaproteobacteria</taxon>
        <taxon>Lysobacterales</taxon>
        <taxon>Rhodanobacteraceae</taxon>
        <taxon>Rhodanobacter</taxon>
    </lineage>
</organism>
<dbReference type="EMBL" id="JBHSMK010000004">
    <property type="protein sequence ID" value="MFC5436417.1"/>
    <property type="molecule type" value="Genomic_DNA"/>
</dbReference>
<sequence>MSRFARLLVLPLALLAAAASHAATREGSAAHFFTYRPASDQQAKFEKGYRQHLNWHRRHHDPLVWYGWTIQDGPRQGMFVDASVGEPFAAFDRRVDPGGDGVNFRKTAAPYATAIQSSSYVLLRELSSGFPLEQRQPSRVVQVVHYRLHPGGAGHFERALQIMRKVLSSTPDAPPHTWYRLTVGGAPEYMLMIARDNWASYDHFNPRAADLFGGNETALREFAKAVSESESETWQYHAELSYLP</sequence>
<feature type="chain" id="PRO_5045298993" description="NIPSNAP domain-containing protein" evidence="1">
    <location>
        <begin position="23"/>
        <end position="244"/>
    </location>
</feature>
<proteinExistence type="predicted"/>
<dbReference type="Proteomes" id="UP001596013">
    <property type="component" value="Unassembled WGS sequence"/>
</dbReference>
<accession>A0ABW0JK31</accession>
<protein>
    <recommendedName>
        <fullName evidence="4">NIPSNAP domain-containing protein</fullName>
    </recommendedName>
</protein>
<feature type="signal peptide" evidence="1">
    <location>
        <begin position="1"/>
        <end position="22"/>
    </location>
</feature>
<keyword evidence="3" id="KW-1185">Reference proteome</keyword>
<evidence type="ECO:0000313" key="2">
    <source>
        <dbReference type="EMBL" id="MFC5436417.1"/>
    </source>
</evidence>
<evidence type="ECO:0000313" key="3">
    <source>
        <dbReference type="Proteomes" id="UP001596013"/>
    </source>
</evidence>
<gene>
    <name evidence="2" type="ORF">ACFPME_07595</name>
</gene>
<comment type="caution">
    <text evidence="2">The sequence shown here is derived from an EMBL/GenBank/DDBJ whole genome shotgun (WGS) entry which is preliminary data.</text>
</comment>
<name>A0ABW0JK31_9GAMM</name>